<feature type="compositionally biased region" description="Low complexity" evidence="1">
    <location>
        <begin position="9"/>
        <end position="33"/>
    </location>
</feature>
<keyword evidence="3" id="KW-1185">Reference proteome</keyword>
<evidence type="ECO:0000256" key="1">
    <source>
        <dbReference type="SAM" id="MobiDB-lite"/>
    </source>
</evidence>
<dbReference type="Pfam" id="PF11662">
    <property type="entry name" value="DUF3263"/>
    <property type="match status" value="1"/>
</dbReference>
<protein>
    <submittedName>
        <fullName evidence="2">DUF3263 domain-containing protein</fullName>
    </submittedName>
</protein>
<feature type="region of interest" description="Disordered" evidence="1">
    <location>
        <begin position="1"/>
        <end position="39"/>
    </location>
</feature>
<proteinExistence type="predicted"/>
<comment type="caution">
    <text evidence="2">The sequence shown here is derived from an EMBL/GenBank/DDBJ whole genome shotgun (WGS) entry which is preliminary data.</text>
</comment>
<reference evidence="2 3" key="1">
    <citation type="journal article" date="2019" name="Int. J. Syst. Evol. Microbiol.">
        <title>The Global Catalogue of Microorganisms (GCM) 10K type strain sequencing project: providing services to taxonomists for standard genome sequencing and annotation.</title>
        <authorList>
            <consortium name="The Broad Institute Genomics Platform"/>
            <consortium name="The Broad Institute Genome Sequencing Center for Infectious Disease"/>
            <person name="Wu L."/>
            <person name="Ma J."/>
        </authorList>
    </citation>
    <scope>NUCLEOTIDE SEQUENCE [LARGE SCALE GENOMIC DNA]</scope>
    <source>
        <strain evidence="2 3">JCM 14718</strain>
    </source>
</reference>
<accession>A0ABN2IC47</accession>
<sequence>MDAAVNRLPAELSAPEQAAEPAPAAKPAAGPDPEANDDCGLTRREREVLAFERKWWQYAGAKEQAIRDLFTMSGTRYYQVLNALIDRPEALAYDPMLVKRLRRLRAARQRARSARRLGIEL</sequence>
<evidence type="ECO:0000313" key="3">
    <source>
        <dbReference type="Proteomes" id="UP001500618"/>
    </source>
</evidence>
<dbReference type="InterPro" id="IPR021678">
    <property type="entry name" value="DUF3263"/>
</dbReference>
<dbReference type="Proteomes" id="UP001500618">
    <property type="component" value="Unassembled WGS sequence"/>
</dbReference>
<gene>
    <name evidence="2" type="ORF">GCM10009765_59490</name>
</gene>
<dbReference type="RefSeq" id="WP_344313656.1">
    <property type="nucleotide sequence ID" value="NZ_BAAANY010000025.1"/>
</dbReference>
<dbReference type="EMBL" id="BAAANY010000025">
    <property type="protein sequence ID" value="GAA1702109.1"/>
    <property type="molecule type" value="Genomic_DNA"/>
</dbReference>
<evidence type="ECO:0000313" key="2">
    <source>
        <dbReference type="EMBL" id="GAA1702109.1"/>
    </source>
</evidence>
<organism evidence="2 3">
    <name type="scientific">Fodinicola feengrottensis</name>
    <dbReference type="NCBI Taxonomy" id="435914"/>
    <lineage>
        <taxon>Bacteria</taxon>
        <taxon>Bacillati</taxon>
        <taxon>Actinomycetota</taxon>
        <taxon>Actinomycetes</taxon>
        <taxon>Mycobacteriales</taxon>
        <taxon>Fodinicola</taxon>
    </lineage>
</organism>
<name>A0ABN2IC47_9ACTN</name>